<gene>
    <name evidence="7" type="ORF">OTU49_017109</name>
</gene>
<feature type="transmembrane region" description="Helical" evidence="6">
    <location>
        <begin position="36"/>
        <end position="54"/>
    </location>
</feature>
<comment type="subcellular location">
    <subcellularLocation>
        <location evidence="1">Membrane</location>
        <topology evidence="1">Multi-pass membrane protein</topology>
    </subcellularLocation>
</comment>
<protein>
    <recommendedName>
        <fullName evidence="5">Transmembrane protein 254</fullName>
    </recommendedName>
</protein>
<accession>A0AAW0Y407</accession>
<keyword evidence="2 6" id="KW-0812">Transmembrane</keyword>
<dbReference type="PANTHER" id="PTHR34104">
    <property type="entry name" value="TRANSMEMBRANE PROTEIN 254"/>
    <property type="match status" value="1"/>
</dbReference>
<evidence type="ECO:0000256" key="4">
    <source>
        <dbReference type="ARBA" id="ARBA00023136"/>
    </source>
</evidence>
<evidence type="ECO:0000256" key="3">
    <source>
        <dbReference type="ARBA" id="ARBA00022989"/>
    </source>
</evidence>
<proteinExistence type="predicted"/>
<evidence type="ECO:0000256" key="6">
    <source>
        <dbReference type="SAM" id="Phobius"/>
    </source>
</evidence>
<dbReference type="Pfam" id="PF14934">
    <property type="entry name" value="TMEM254"/>
    <property type="match status" value="1"/>
</dbReference>
<keyword evidence="4 6" id="KW-0472">Membrane</keyword>
<reference evidence="7 8" key="1">
    <citation type="journal article" date="2024" name="BMC Genomics">
        <title>Genome assembly of redclaw crayfish (Cherax quadricarinatus) provides insights into its immune adaptation and hypoxia tolerance.</title>
        <authorList>
            <person name="Liu Z."/>
            <person name="Zheng J."/>
            <person name="Li H."/>
            <person name="Fang K."/>
            <person name="Wang S."/>
            <person name="He J."/>
            <person name="Zhou D."/>
            <person name="Weng S."/>
            <person name="Chi M."/>
            <person name="Gu Z."/>
            <person name="He J."/>
            <person name="Li F."/>
            <person name="Wang M."/>
        </authorList>
    </citation>
    <scope>NUCLEOTIDE SEQUENCE [LARGE SCALE GENOMIC DNA]</scope>
    <source>
        <strain evidence="7">ZL_2023a</strain>
    </source>
</reference>
<dbReference type="GO" id="GO:0016020">
    <property type="term" value="C:membrane"/>
    <property type="evidence" value="ECO:0007669"/>
    <property type="project" value="UniProtKB-SubCell"/>
</dbReference>
<name>A0AAW0Y407_CHEQU</name>
<dbReference type="AlphaFoldDB" id="A0AAW0Y407"/>
<sequence>QMAWLDPKNISATYFGRIAELATWLGMENNVLMKQLVLSTAAIHITETLVAVYLCQKLNLNYSVTLAWSLQTLSFGIFSLWYLIWPQRDVKNGNQSTKTKAKKDK</sequence>
<feature type="transmembrane region" description="Helical" evidence="6">
    <location>
        <begin position="66"/>
        <end position="85"/>
    </location>
</feature>
<dbReference type="Proteomes" id="UP001445076">
    <property type="component" value="Unassembled WGS sequence"/>
</dbReference>
<evidence type="ECO:0000256" key="5">
    <source>
        <dbReference type="ARBA" id="ARBA00034834"/>
    </source>
</evidence>
<keyword evidence="3 6" id="KW-1133">Transmembrane helix</keyword>
<organism evidence="7 8">
    <name type="scientific">Cherax quadricarinatus</name>
    <name type="common">Australian red claw crayfish</name>
    <dbReference type="NCBI Taxonomy" id="27406"/>
    <lineage>
        <taxon>Eukaryota</taxon>
        <taxon>Metazoa</taxon>
        <taxon>Ecdysozoa</taxon>
        <taxon>Arthropoda</taxon>
        <taxon>Crustacea</taxon>
        <taxon>Multicrustacea</taxon>
        <taxon>Malacostraca</taxon>
        <taxon>Eumalacostraca</taxon>
        <taxon>Eucarida</taxon>
        <taxon>Decapoda</taxon>
        <taxon>Pleocyemata</taxon>
        <taxon>Astacidea</taxon>
        <taxon>Parastacoidea</taxon>
        <taxon>Parastacidae</taxon>
        <taxon>Cherax</taxon>
    </lineage>
</organism>
<evidence type="ECO:0000256" key="2">
    <source>
        <dbReference type="ARBA" id="ARBA00022692"/>
    </source>
</evidence>
<comment type="caution">
    <text evidence="7">The sequence shown here is derived from an EMBL/GenBank/DDBJ whole genome shotgun (WGS) entry which is preliminary data.</text>
</comment>
<dbReference type="EMBL" id="JARKIK010000017">
    <property type="protein sequence ID" value="KAK8746620.1"/>
    <property type="molecule type" value="Genomic_DNA"/>
</dbReference>
<evidence type="ECO:0000313" key="7">
    <source>
        <dbReference type="EMBL" id="KAK8746620.1"/>
    </source>
</evidence>
<evidence type="ECO:0000256" key="1">
    <source>
        <dbReference type="ARBA" id="ARBA00004141"/>
    </source>
</evidence>
<keyword evidence="8" id="KW-1185">Reference proteome</keyword>
<dbReference type="PANTHER" id="PTHR34104:SF3">
    <property type="entry name" value="TRANSMEMBRANE PROTEIN 254"/>
    <property type="match status" value="1"/>
</dbReference>
<feature type="non-terminal residue" evidence="7">
    <location>
        <position position="1"/>
    </location>
</feature>
<evidence type="ECO:0000313" key="8">
    <source>
        <dbReference type="Proteomes" id="UP001445076"/>
    </source>
</evidence>
<dbReference type="InterPro" id="IPR028110">
    <property type="entry name" value="TMEM254"/>
</dbReference>